<protein>
    <submittedName>
        <fullName evidence="6">ABC transporter ATP-binding protein</fullName>
    </submittedName>
</protein>
<name>A0AAE3HIM2_9FIRM</name>
<dbReference type="InterPro" id="IPR027417">
    <property type="entry name" value="P-loop_NTPase"/>
</dbReference>
<dbReference type="GO" id="GO:0016887">
    <property type="term" value="F:ATP hydrolysis activity"/>
    <property type="evidence" value="ECO:0007669"/>
    <property type="project" value="InterPro"/>
</dbReference>
<dbReference type="InterPro" id="IPR003593">
    <property type="entry name" value="AAA+_ATPase"/>
</dbReference>
<dbReference type="EMBL" id="JANKAS010000014">
    <property type="protein sequence ID" value="MCR1899848.1"/>
    <property type="molecule type" value="Genomic_DNA"/>
</dbReference>
<gene>
    <name evidence="6" type="ORF">NSA47_12780</name>
</gene>
<comment type="similarity">
    <text evidence="1">Belongs to the ABC transporter superfamily.</text>
</comment>
<keyword evidence="2" id="KW-0813">Transport</keyword>
<dbReference type="InterPro" id="IPR003439">
    <property type="entry name" value="ABC_transporter-like_ATP-bd"/>
</dbReference>
<keyword evidence="7" id="KW-1185">Reference proteome</keyword>
<reference evidence="6" key="1">
    <citation type="submission" date="2022-07" db="EMBL/GenBank/DDBJ databases">
        <title>Enhanced cultured diversity of the mouse gut microbiota enables custom-made synthetic communities.</title>
        <authorList>
            <person name="Afrizal A."/>
        </authorList>
    </citation>
    <scope>NUCLEOTIDE SEQUENCE</scope>
    <source>
        <strain evidence="6">DSM 28593</strain>
    </source>
</reference>
<evidence type="ECO:0000256" key="1">
    <source>
        <dbReference type="ARBA" id="ARBA00005417"/>
    </source>
</evidence>
<keyword evidence="3" id="KW-0547">Nucleotide-binding</keyword>
<dbReference type="RefSeq" id="WP_257532587.1">
    <property type="nucleotide sequence ID" value="NZ_JANKAS010000014.1"/>
</dbReference>
<dbReference type="PANTHER" id="PTHR43335">
    <property type="entry name" value="ABC TRANSPORTER, ATP-BINDING PROTEIN"/>
    <property type="match status" value="1"/>
</dbReference>
<dbReference type="Gene3D" id="3.40.50.300">
    <property type="entry name" value="P-loop containing nucleotide triphosphate hydrolases"/>
    <property type="match status" value="1"/>
</dbReference>
<feature type="domain" description="ABC transporter" evidence="5">
    <location>
        <begin position="5"/>
        <end position="233"/>
    </location>
</feature>
<proteinExistence type="inferred from homology"/>
<evidence type="ECO:0000259" key="5">
    <source>
        <dbReference type="PROSITE" id="PS50893"/>
    </source>
</evidence>
<evidence type="ECO:0000256" key="3">
    <source>
        <dbReference type="ARBA" id="ARBA00022741"/>
    </source>
</evidence>
<dbReference type="Proteomes" id="UP001205748">
    <property type="component" value="Unassembled WGS sequence"/>
</dbReference>
<dbReference type="AlphaFoldDB" id="A0AAE3HIM2"/>
<evidence type="ECO:0000256" key="4">
    <source>
        <dbReference type="ARBA" id="ARBA00022840"/>
    </source>
</evidence>
<dbReference type="GO" id="GO:0005524">
    <property type="term" value="F:ATP binding"/>
    <property type="evidence" value="ECO:0007669"/>
    <property type="project" value="UniProtKB-KW"/>
</dbReference>
<dbReference type="PROSITE" id="PS00211">
    <property type="entry name" value="ABC_TRANSPORTER_1"/>
    <property type="match status" value="1"/>
</dbReference>
<dbReference type="InterPro" id="IPR017871">
    <property type="entry name" value="ABC_transporter-like_CS"/>
</dbReference>
<evidence type="ECO:0000313" key="7">
    <source>
        <dbReference type="Proteomes" id="UP001205748"/>
    </source>
</evidence>
<accession>A0AAE3HIM2</accession>
<dbReference type="SUPFAM" id="SSF52540">
    <property type="entry name" value="P-loop containing nucleoside triphosphate hydrolases"/>
    <property type="match status" value="1"/>
</dbReference>
<dbReference type="Pfam" id="PF00005">
    <property type="entry name" value="ABC_tran"/>
    <property type="match status" value="1"/>
</dbReference>
<comment type="caution">
    <text evidence="6">The sequence shown here is derived from an EMBL/GenBank/DDBJ whole genome shotgun (WGS) entry which is preliminary data.</text>
</comment>
<evidence type="ECO:0000256" key="2">
    <source>
        <dbReference type="ARBA" id="ARBA00022448"/>
    </source>
</evidence>
<evidence type="ECO:0000313" key="6">
    <source>
        <dbReference type="EMBL" id="MCR1899848.1"/>
    </source>
</evidence>
<dbReference type="SMART" id="SM00382">
    <property type="entry name" value="AAA"/>
    <property type="match status" value="1"/>
</dbReference>
<organism evidence="6 7">
    <name type="scientific">Irregularibacter muris</name>
    <dbReference type="NCBI Taxonomy" id="1796619"/>
    <lineage>
        <taxon>Bacteria</taxon>
        <taxon>Bacillati</taxon>
        <taxon>Bacillota</taxon>
        <taxon>Clostridia</taxon>
        <taxon>Eubacteriales</taxon>
        <taxon>Eubacteriaceae</taxon>
        <taxon>Irregularibacter</taxon>
    </lineage>
</organism>
<dbReference type="PROSITE" id="PS50893">
    <property type="entry name" value="ABC_TRANSPORTER_2"/>
    <property type="match status" value="1"/>
</dbReference>
<keyword evidence="4 6" id="KW-0067">ATP-binding</keyword>
<dbReference type="PANTHER" id="PTHR43335:SF4">
    <property type="entry name" value="ABC TRANSPORTER, ATP-BINDING PROTEIN"/>
    <property type="match status" value="1"/>
</dbReference>
<sequence>MSEMISTTNLTKVYGETCVVDKVNLSVKQGDIFGFLGLNGAGKTTTIRMLLGMITPTSGQCYLQGQRVGAGNTDTWRDVGYIVETPYSYPDLTVKENLEIVRQLRGIQEKSCVHWIIKKLKLEDYASKKAKHLSLGNAQRLGIAKAMMHKPKILILDEPTNGLDPAGIVEVRQLLMDLAKNSGVTVLVSSHKLDEISRITTNIGIIHEGKLIKEIDGKQLESQLKKSLIIDGRDRLAIKSILSKTGYKVYTQDKSTTGELFPLQIQNEDAVNNPEKIATLLVNAGHPPTLLKIEKEDLEMYFLRTIKERGGDVK</sequence>